<sequence length="491" mass="55040">RVRDNVPATNYDKDIDDQPVANYAYDPIGNLVKDSLEGIRRIEWTVYGKIKAVHKGGDTTITYRYDASGNRIAKTVIPGAGTPKTTWYVRDAQGNVMAVYSDSSDRVLLKEQHLYGSSRLGIRERVGVTTGTGEAVFDPGAIAYLRGEKRYELSNHLGNVLVTISDRKYGVDTSGDGESDRFIADVLSAQDYYPFGMQMPGRLFTAGSGYRYGFNGKENDPETQLQDYGFRIYKPQLGRFLSVDPLTTKYPMLTPFQFASNTPIQAIDLDGLEAFFIHGTMSNNKRWRNNDGSLKEGTKQLFRLQHSKWINTAFEWGGFLGYGNNPFNDIEDRRRAAKKLVKYIMANRKEGEDITLIAHSHGGNVAIQAAPMLRAALDKADAADVKINIITVATPAVNNEKSAENPIHARDAINSHIHIYNTQDKVQKQLANAVDGEKYERVYKNDKTQNIELDVSKEYKGTTTDAHSVDHDKPEVIKRNIDNKTIPKVRQ</sequence>
<gene>
    <name evidence="1" type="ORF">EPD60_07895</name>
</gene>
<organism evidence="1 2">
    <name type="scientific">Flaviaesturariibacter flavus</name>
    <dbReference type="NCBI Taxonomy" id="2502780"/>
    <lineage>
        <taxon>Bacteria</taxon>
        <taxon>Pseudomonadati</taxon>
        <taxon>Bacteroidota</taxon>
        <taxon>Chitinophagia</taxon>
        <taxon>Chitinophagales</taxon>
        <taxon>Chitinophagaceae</taxon>
        <taxon>Flaviaestuariibacter</taxon>
    </lineage>
</organism>
<dbReference type="InterPro" id="IPR010297">
    <property type="entry name" value="DUF900_hydrolase"/>
</dbReference>
<evidence type="ECO:0000313" key="1">
    <source>
        <dbReference type="EMBL" id="TCJ15289.1"/>
    </source>
</evidence>
<dbReference type="Proteomes" id="UP000295334">
    <property type="component" value="Unassembled WGS sequence"/>
</dbReference>
<name>A0A4R1BDX4_9BACT</name>
<protein>
    <submittedName>
        <fullName evidence="1">RHS repeat-associated core domain-containing protein</fullName>
    </submittedName>
</protein>
<dbReference type="InterPro" id="IPR050708">
    <property type="entry name" value="T6SS_VgrG/RHS"/>
</dbReference>
<dbReference type="SUPFAM" id="SSF53474">
    <property type="entry name" value="alpha/beta-Hydrolases"/>
    <property type="match status" value="1"/>
</dbReference>
<dbReference type="Gene3D" id="2.180.10.10">
    <property type="entry name" value="RHS repeat-associated core"/>
    <property type="match status" value="1"/>
</dbReference>
<feature type="non-terminal residue" evidence="1">
    <location>
        <position position="1"/>
    </location>
</feature>
<dbReference type="Pfam" id="PF05990">
    <property type="entry name" value="DUF900"/>
    <property type="match status" value="1"/>
</dbReference>
<proteinExistence type="predicted"/>
<evidence type="ECO:0000313" key="2">
    <source>
        <dbReference type="Proteomes" id="UP000295334"/>
    </source>
</evidence>
<dbReference type="AlphaFoldDB" id="A0A4R1BDX4"/>
<comment type="caution">
    <text evidence="1">The sequence shown here is derived from an EMBL/GenBank/DDBJ whole genome shotgun (WGS) entry which is preliminary data.</text>
</comment>
<accession>A0A4R1BDX4</accession>
<dbReference type="Gene3D" id="3.40.50.1820">
    <property type="entry name" value="alpha/beta hydrolase"/>
    <property type="match status" value="1"/>
</dbReference>
<dbReference type="InterPro" id="IPR029058">
    <property type="entry name" value="AB_hydrolase_fold"/>
</dbReference>
<dbReference type="PANTHER" id="PTHR32305">
    <property type="match status" value="1"/>
</dbReference>
<reference evidence="1 2" key="1">
    <citation type="submission" date="2019-03" db="EMBL/GenBank/DDBJ databases">
        <authorList>
            <person name="Kim M.K.M."/>
        </authorList>
    </citation>
    <scope>NUCLEOTIDE SEQUENCE [LARGE SCALE GENOMIC DNA]</scope>
    <source>
        <strain evidence="1 2">17J68-12</strain>
    </source>
</reference>
<dbReference type="OrthoDB" id="2972467at2"/>
<dbReference type="EMBL" id="SJZI01000029">
    <property type="protein sequence ID" value="TCJ15289.1"/>
    <property type="molecule type" value="Genomic_DNA"/>
</dbReference>
<dbReference type="InterPro" id="IPR022385">
    <property type="entry name" value="Rhs_assc_core"/>
</dbReference>
<dbReference type="NCBIfam" id="TIGR03696">
    <property type="entry name" value="Rhs_assc_core"/>
    <property type="match status" value="1"/>
</dbReference>
<keyword evidence="2" id="KW-1185">Reference proteome</keyword>
<dbReference type="RefSeq" id="WP_131448570.1">
    <property type="nucleotide sequence ID" value="NZ_SJZI01000029.1"/>
</dbReference>
<dbReference type="PANTHER" id="PTHR32305:SF15">
    <property type="entry name" value="PROTEIN RHSA-RELATED"/>
    <property type="match status" value="1"/>
</dbReference>